<name>Q69QF7_ORYSJ</name>
<organism evidence="3 4">
    <name type="scientific">Oryza sativa subsp. japonica</name>
    <name type="common">Rice</name>
    <dbReference type="NCBI Taxonomy" id="39947"/>
    <lineage>
        <taxon>Eukaryota</taxon>
        <taxon>Viridiplantae</taxon>
        <taxon>Streptophyta</taxon>
        <taxon>Embryophyta</taxon>
        <taxon>Tracheophyta</taxon>
        <taxon>Spermatophyta</taxon>
        <taxon>Magnoliopsida</taxon>
        <taxon>Liliopsida</taxon>
        <taxon>Poales</taxon>
        <taxon>Poaceae</taxon>
        <taxon>BOP clade</taxon>
        <taxon>Oryzoideae</taxon>
        <taxon>Oryzeae</taxon>
        <taxon>Oryzinae</taxon>
        <taxon>Oryza</taxon>
        <taxon>Oryza sativa</taxon>
    </lineage>
</organism>
<feature type="chain" id="PRO_5004270269" evidence="2">
    <location>
        <begin position="25"/>
        <end position="160"/>
    </location>
</feature>
<accession>Q69QF7</accession>
<reference evidence="4" key="2">
    <citation type="journal article" date="2008" name="Nucleic Acids Res.">
        <title>The rice annotation project database (RAP-DB): 2008 update.</title>
        <authorList>
            <consortium name="The rice annotation project (RAP)"/>
        </authorList>
    </citation>
    <scope>GENOME REANNOTATION</scope>
    <source>
        <strain evidence="4">cv. Nipponbare</strain>
    </source>
</reference>
<dbReference type="AlphaFoldDB" id="Q69QF7"/>
<feature type="compositionally biased region" description="Gly residues" evidence="1">
    <location>
        <begin position="108"/>
        <end position="121"/>
    </location>
</feature>
<evidence type="ECO:0000313" key="4">
    <source>
        <dbReference type="Proteomes" id="UP000000763"/>
    </source>
</evidence>
<feature type="region of interest" description="Disordered" evidence="1">
    <location>
        <begin position="108"/>
        <end position="134"/>
    </location>
</feature>
<feature type="signal peptide" evidence="2">
    <location>
        <begin position="1"/>
        <end position="24"/>
    </location>
</feature>
<evidence type="ECO:0000256" key="1">
    <source>
        <dbReference type="SAM" id="MobiDB-lite"/>
    </source>
</evidence>
<dbReference type="EMBL" id="AP005422">
    <property type="protein sequence ID" value="BAD33465.1"/>
    <property type="molecule type" value="Genomic_DNA"/>
</dbReference>
<gene>
    <name evidence="3" type="primary">P0441A12.33</name>
</gene>
<evidence type="ECO:0000256" key="2">
    <source>
        <dbReference type="SAM" id="SignalP"/>
    </source>
</evidence>
<keyword evidence="2" id="KW-0732">Signal</keyword>
<evidence type="ECO:0000313" key="3">
    <source>
        <dbReference type="EMBL" id="BAD33465.1"/>
    </source>
</evidence>
<sequence length="160" mass="16903">MGPRSYLTPLSLSFLSLPLGARWARRGGCAAIADTAGRADGDCERNPRGSVDASTVVKHEMELHGRWTAARRAATAAHPFPLSLSFDSLSFPAVRRRWLRWRRRCGGPGREGDGVGGGPNGQGHNEGEGGWWARRGGQAVGATGRAAGLKEFLPTSGGAL</sequence>
<reference evidence="4" key="1">
    <citation type="journal article" date="2005" name="Nature">
        <title>The map-based sequence of the rice genome.</title>
        <authorList>
            <consortium name="International rice genome sequencing project (IRGSP)"/>
            <person name="Matsumoto T."/>
            <person name="Wu J."/>
            <person name="Kanamori H."/>
            <person name="Katayose Y."/>
            <person name="Fujisawa M."/>
            <person name="Namiki N."/>
            <person name="Mizuno H."/>
            <person name="Yamamoto K."/>
            <person name="Antonio B.A."/>
            <person name="Baba T."/>
            <person name="Sakata K."/>
            <person name="Nagamura Y."/>
            <person name="Aoki H."/>
            <person name="Arikawa K."/>
            <person name="Arita K."/>
            <person name="Bito T."/>
            <person name="Chiden Y."/>
            <person name="Fujitsuka N."/>
            <person name="Fukunaka R."/>
            <person name="Hamada M."/>
            <person name="Harada C."/>
            <person name="Hayashi A."/>
            <person name="Hijishita S."/>
            <person name="Honda M."/>
            <person name="Hosokawa S."/>
            <person name="Ichikawa Y."/>
            <person name="Idonuma A."/>
            <person name="Iijima M."/>
            <person name="Ikeda M."/>
            <person name="Ikeno M."/>
            <person name="Ito K."/>
            <person name="Ito S."/>
            <person name="Ito T."/>
            <person name="Ito Y."/>
            <person name="Ito Y."/>
            <person name="Iwabuchi A."/>
            <person name="Kamiya K."/>
            <person name="Karasawa W."/>
            <person name="Kurita K."/>
            <person name="Katagiri S."/>
            <person name="Kikuta A."/>
            <person name="Kobayashi H."/>
            <person name="Kobayashi N."/>
            <person name="Machita K."/>
            <person name="Maehara T."/>
            <person name="Masukawa M."/>
            <person name="Mizubayashi T."/>
            <person name="Mukai Y."/>
            <person name="Nagasaki H."/>
            <person name="Nagata Y."/>
            <person name="Naito S."/>
            <person name="Nakashima M."/>
            <person name="Nakama Y."/>
            <person name="Nakamichi Y."/>
            <person name="Nakamura M."/>
            <person name="Meguro A."/>
            <person name="Negishi M."/>
            <person name="Ohta I."/>
            <person name="Ohta T."/>
            <person name="Okamoto M."/>
            <person name="Ono N."/>
            <person name="Saji S."/>
            <person name="Sakaguchi M."/>
            <person name="Sakai K."/>
            <person name="Shibata M."/>
            <person name="Shimokawa T."/>
            <person name="Song J."/>
            <person name="Takazaki Y."/>
            <person name="Terasawa K."/>
            <person name="Tsugane M."/>
            <person name="Tsuji K."/>
            <person name="Ueda S."/>
            <person name="Waki K."/>
            <person name="Yamagata H."/>
            <person name="Yamamoto M."/>
            <person name="Yamamoto S."/>
            <person name="Yamane H."/>
            <person name="Yoshiki S."/>
            <person name="Yoshihara R."/>
            <person name="Yukawa K."/>
            <person name="Zhong H."/>
            <person name="Yano M."/>
            <person name="Yuan Q."/>
            <person name="Ouyang S."/>
            <person name="Liu J."/>
            <person name="Jones K.M."/>
            <person name="Gansberger K."/>
            <person name="Moffat K."/>
            <person name="Hill J."/>
            <person name="Bera J."/>
            <person name="Fadrosh D."/>
            <person name="Jin S."/>
            <person name="Johri S."/>
            <person name="Kim M."/>
            <person name="Overton L."/>
            <person name="Reardon M."/>
            <person name="Tsitrin T."/>
            <person name="Vuong H."/>
            <person name="Weaver B."/>
            <person name="Ciecko A."/>
            <person name="Tallon L."/>
            <person name="Jackson J."/>
            <person name="Pai G."/>
            <person name="Aken S.V."/>
            <person name="Utterback T."/>
            <person name="Reidmuller S."/>
            <person name="Feldblyum T."/>
            <person name="Hsiao J."/>
            <person name="Zismann V."/>
            <person name="Iobst S."/>
            <person name="de Vazeille A.R."/>
            <person name="Buell C.R."/>
            <person name="Ying K."/>
            <person name="Li Y."/>
            <person name="Lu T."/>
            <person name="Huang Y."/>
            <person name="Zhao Q."/>
            <person name="Feng Q."/>
            <person name="Zhang L."/>
            <person name="Zhu J."/>
            <person name="Weng Q."/>
            <person name="Mu J."/>
            <person name="Lu Y."/>
            <person name="Fan D."/>
            <person name="Liu Y."/>
            <person name="Guan J."/>
            <person name="Zhang Y."/>
            <person name="Yu S."/>
            <person name="Liu X."/>
            <person name="Zhang Y."/>
            <person name="Hong G."/>
            <person name="Han B."/>
            <person name="Choisne N."/>
            <person name="Demange N."/>
            <person name="Orjeda G."/>
            <person name="Samain S."/>
            <person name="Cattolico L."/>
            <person name="Pelletier E."/>
            <person name="Couloux A."/>
            <person name="Segurens B."/>
            <person name="Wincker P."/>
            <person name="D'Hont A."/>
            <person name="Scarpelli C."/>
            <person name="Weissenbach J."/>
            <person name="Salanoubat M."/>
            <person name="Quetier F."/>
            <person name="Yu Y."/>
            <person name="Kim H.R."/>
            <person name="Rambo T."/>
            <person name="Currie J."/>
            <person name="Collura K."/>
            <person name="Luo M."/>
            <person name="Yang T."/>
            <person name="Ammiraju J.S.S."/>
            <person name="Engler F."/>
            <person name="Soderlund C."/>
            <person name="Wing R.A."/>
            <person name="Palmer L.E."/>
            <person name="de la Bastide M."/>
            <person name="Spiegel L."/>
            <person name="Nascimento L."/>
            <person name="Zutavern T."/>
            <person name="O'Shaughnessy A."/>
            <person name="Dike S."/>
            <person name="Dedhia N."/>
            <person name="Preston R."/>
            <person name="Balija V."/>
            <person name="McCombie W.R."/>
            <person name="Chow T."/>
            <person name="Chen H."/>
            <person name="Chung M."/>
            <person name="Chen C."/>
            <person name="Shaw J."/>
            <person name="Wu H."/>
            <person name="Hsiao K."/>
            <person name="Chao Y."/>
            <person name="Chu M."/>
            <person name="Cheng C."/>
            <person name="Hour A."/>
            <person name="Lee P."/>
            <person name="Lin S."/>
            <person name="Lin Y."/>
            <person name="Liou J."/>
            <person name="Liu S."/>
            <person name="Hsing Y."/>
            <person name="Raghuvanshi S."/>
            <person name="Mohanty A."/>
            <person name="Bharti A.K."/>
            <person name="Gaur A."/>
            <person name="Gupta V."/>
            <person name="Kumar D."/>
            <person name="Ravi V."/>
            <person name="Vij S."/>
            <person name="Kapur A."/>
            <person name="Khurana P."/>
            <person name="Khurana P."/>
            <person name="Khurana J.P."/>
            <person name="Tyagi A.K."/>
            <person name="Gaikwad K."/>
            <person name="Singh A."/>
            <person name="Dalal V."/>
            <person name="Srivastava S."/>
            <person name="Dixit A."/>
            <person name="Pal A.K."/>
            <person name="Ghazi I.A."/>
            <person name="Yadav M."/>
            <person name="Pandit A."/>
            <person name="Bhargava A."/>
            <person name="Sureshbabu K."/>
            <person name="Batra K."/>
            <person name="Sharma T.R."/>
            <person name="Mohapatra T."/>
            <person name="Singh N.K."/>
            <person name="Messing J."/>
            <person name="Nelson A.B."/>
            <person name="Fuks G."/>
            <person name="Kavchok S."/>
            <person name="Keizer G."/>
            <person name="Linton E."/>
            <person name="Llaca V."/>
            <person name="Song R."/>
            <person name="Tanyolac B."/>
            <person name="Young S."/>
            <person name="Ho-Il K."/>
            <person name="Hahn J.H."/>
            <person name="Sangsakoo G."/>
            <person name="Vanavichit A."/>
            <person name="de Mattos Luiz.A.T."/>
            <person name="Zimmer P.D."/>
            <person name="Malone G."/>
            <person name="Dellagostin O."/>
            <person name="de Oliveira A.C."/>
            <person name="Bevan M."/>
            <person name="Bancroft I."/>
            <person name="Minx P."/>
            <person name="Cordum H."/>
            <person name="Wilson R."/>
            <person name="Cheng Z."/>
            <person name="Jin W."/>
            <person name="Jiang J."/>
            <person name="Leong S.A."/>
            <person name="Iwama H."/>
            <person name="Gojobori T."/>
            <person name="Itoh T."/>
            <person name="Niimura Y."/>
            <person name="Fujii Y."/>
            <person name="Habara T."/>
            <person name="Sakai H."/>
            <person name="Sato Y."/>
            <person name="Wilson G."/>
            <person name="Kumar K."/>
            <person name="McCouch S."/>
            <person name="Juretic N."/>
            <person name="Hoen D."/>
            <person name="Wright S."/>
            <person name="Bruskiewich R."/>
            <person name="Bureau T."/>
            <person name="Miyao A."/>
            <person name="Hirochika H."/>
            <person name="Nishikawa T."/>
            <person name="Kadowaki K."/>
            <person name="Sugiura M."/>
            <person name="Burr B."/>
            <person name="Sasaki T."/>
        </authorList>
    </citation>
    <scope>NUCLEOTIDE SEQUENCE [LARGE SCALE GENOMIC DNA]</scope>
    <source>
        <strain evidence="4">cv. Nipponbare</strain>
    </source>
</reference>
<protein>
    <submittedName>
        <fullName evidence="3">Uncharacterized protein</fullName>
    </submittedName>
</protein>
<dbReference type="Proteomes" id="UP000000763">
    <property type="component" value="Chromosome 9"/>
</dbReference>
<proteinExistence type="predicted"/>